<dbReference type="Gene3D" id="3.40.309.10">
    <property type="entry name" value="Aldehyde Dehydrogenase, Chain A, domain 2"/>
    <property type="match status" value="1"/>
</dbReference>
<name>A0A4V6A1N3_STECR</name>
<dbReference type="FunFam" id="3.40.309.10:FF:000012">
    <property type="entry name" value="Betaine aldehyde dehydrogenase"/>
    <property type="match status" value="1"/>
</dbReference>
<dbReference type="GO" id="GO:0016620">
    <property type="term" value="F:oxidoreductase activity, acting on the aldehyde or oxo group of donors, NAD or NADP as acceptor"/>
    <property type="evidence" value="ECO:0007669"/>
    <property type="project" value="InterPro"/>
</dbReference>
<dbReference type="STRING" id="34508.A0A4V6A1N3"/>
<dbReference type="PROSITE" id="PS00070">
    <property type="entry name" value="ALDEHYDE_DEHYDR_CYS"/>
    <property type="match status" value="1"/>
</dbReference>
<dbReference type="Pfam" id="PF00171">
    <property type="entry name" value="Aldedh"/>
    <property type="match status" value="1"/>
</dbReference>
<evidence type="ECO:0000259" key="5">
    <source>
        <dbReference type="Pfam" id="PF00171"/>
    </source>
</evidence>
<dbReference type="InterPro" id="IPR029510">
    <property type="entry name" value="Ald_DH_CS_GLU"/>
</dbReference>
<dbReference type="EMBL" id="AZBU02000005">
    <property type="protein sequence ID" value="TKR76125.1"/>
    <property type="molecule type" value="Genomic_DNA"/>
</dbReference>
<accession>A0A4V6A1N3</accession>
<evidence type="ECO:0000313" key="7">
    <source>
        <dbReference type="Proteomes" id="UP000298663"/>
    </source>
</evidence>
<dbReference type="Proteomes" id="UP000298663">
    <property type="component" value="Unassembled WGS sequence"/>
</dbReference>
<evidence type="ECO:0000256" key="3">
    <source>
        <dbReference type="PROSITE-ProRule" id="PRU10007"/>
    </source>
</evidence>
<evidence type="ECO:0000313" key="6">
    <source>
        <dbReference type="EMBL" id="TKR76125.1"/>
    </source>
</evidence>
<dbReference type="PANTHER" id="PTHR11699">
    <property type="entry name" value="ALDEHYDE DEHYDROGENASE-RELATED"/>
    <property type="match status" value="1"/>
</dbReference>
<dbReference type="FunFam" id="3.40.605.10:FF:000007">
    <property type="entry name" value="NAD/NADP-dependent betaine aldehyde dehydrogenase"/>
    <property type="match status" value="1"/>
</dbReference>
<dbReference type="InterPro" id="IPR016163">
    <property type="entry name" value="Ald_DH_C"/>
</dbReference>
<keyword evidence="2 4" id="KW-0560">Oxidoreductase</keyword>
<feature type="active site" evidence="3">
    <location>
        <position position="264"/>
    </location>
</feature>
<reference evidence="6 7" key="2">
    <citation type="journal article" date="2019" name="G3 (Bethesda)">
        <title>Hybrid Assembly of the Genome of the Entomopathogenic Nematode Steinernema carpocapsae Identifies the X-Chromosome.</title>
        <authorList>
            <person name="Serra L."/>
            <person name="Macchietto M."/>
            <person name="Macias-Munoz A."/>
            <person name="McGill C.J."/>
            <person name="Rodriguez I.M."/>
            <person name="Rodriguez B."/>
            <person name="Murad R."/>
            <person name="Mortazavi A."/>
        </authorList>
    </citation>
    <scope>NUCLEOTIDE SEQUENCE [LARGE SCALE GENOMIC DNA]</scope>
    <source>
        <strain evidence="6 7">ALL</strain>
    </source>
</reference>
<comment type="caution">
    <text evidence="6">The sequence shown here is derived from an EMBL/GenBank/DDBJ whole genome shotgun (WGS) entry which is preliminary data.</text>
</comment>
<comment type="similarity">
    <text evidence="1 4">Belongs to the aldehyde dehydrogenase family.</text>
</comment>
<reference evidence="6 7" key="1">
    <citation type="journal article" date="2015" name="Genome Biol.">
        <title>Comparative genomics of Steinernema reveals deeply conserved gene regulatory networks.</title>
        <authorList>
            <person name="Dillman A.R."/>
            <person name="Macchietto M."/>
            <person name="Porter C.F."/>
            <person name="Rogers A."/>
            <person name="Williams B."/>
            <person name="Antoshechkin I."/>
            <person name="Lee M.M."/>
            <person name="Goodwin Z."/>
            <person name="Lu X."/>
            <person name="Lewis E.E."/>
            <person name="Goodrich-Blair H."/>
            <person name="Stock S.P."/>
            <person name="Adams B.J."/>
            <person name="Sternberg P.W."/>
            <person name="Mortazavi A."/>
        </authorList>
    </citation>
    <scope>NUCLEOTIDE SEQUENCE [LARGE SCALE GENOMIC DNA]</scope>
    <source>
        <strain evidence="6 7">ALL</strain>
    </source>
</reference>
<keyword evidence="7" id="KW-1185">Reference proteome</keyword>
<dbReference type="InterPro" id="IPR015590">
    <property type="entry name" value="Aldehyde_DH_dom"/>
</dbReference>
<dbReference type="CDD" id="cd07090">
    <property type="entry name" value="ALDH_F9_TMBADH"/>
    <property type="match status" value="1"/>
</dbReference>
<proteinExistence type="inferred from homology"/>
<evidence type="ECO:0000256" key="1">
    <source>
        <dbReference type="ARBA" id="ARBA00009986"/>
    </source>
</evidence>
<evidence type="ECO:0000256" key="4">
    <source>
        <dbReference type="RuleBase" id="RU003345"/>
    </source>
</evidence>
<evidence type="ECO:0000256" key="2">
    <source>
        <dbReference type="ARBA" id="ARBA00023002"/>
    </source>
</evidence>
<dbReference type="OrthoDB" id="310895at2759"/>
<dbReference type="InterPro" id="IPR016160">
    <property type="entry name" value="Ald_DH_CS_CYS"/>
</dbReference>
<organism evidence="6 7">
    <name type="scientific">Steinernema carpocapsae</name>
    <name type="common">Entomopathogenic nematode</name>
    <dbReference type="NCBI Taxonomy" id="34508"/>
    <lineage>
        <taxon>Eukaryota</taxon>
        <taxon>Metazoa</taxon>
        <taxon>Ecdysozoa</taxon>
        <taxon>Nematoda</taxon>
        <taxon>Chromadorea</taxon>
        <taxon>Rhabditida</taxon>
        <taxon>Tylenchina</taxon>
        <taxon>Panagrolaimomorpha</taxon>
        <taxon>Strongyloidoidea</taxon>
        <taxon>Steinernematidae</taxon>
        <taxon>Steinernema</taxon>
    </lineage>
</organism>
<dbReference type="PROSITE" id="PS00687">
    <property type="entry name" value="ALDEHYDE_DEHYDR_GLU"/>
    <property type="match status" value="1"/>
</dbReference>
<dbReference type="InterPro" id="IPR016161">
    <property type="entry name" value="Ald_DH/histidinol_DH"/>
</dbReference>
<dbReference type="Gene3D" id="3.40.605.10">
    <property type="entry name" value="Aldehyde Dehydrogenase, Chain A, domain 1"/>
    <property type="match status" value="1"/>
</dbReference>
<dbReference type="SUPFAM" id="SSF53720">
    <property type="entry name" value="ALDH-like"/>
    <property type="match status" value="1"/>
</dbReference>
<sequence length="505" mass="54872">MPEKKAFNVIADLSGGLHFIEGKRCTISAEKTFPVYKPRSGKVVAQCPISDAAEVNRVCELAEKAQPKWGETHVFERAKVLRNVATLIRDNLDALARWEVLCNGKPIYEARVDLESSADTFDFYAGAASTVLSTGHQYELPGGPQMRFAYSRREPYGVVGAIGAWNYPFQTAVWKVAPALAAGNAVVYKPSPFAPLSPVIIGELLHAAGLPDGVYNVIQGEGETGQALCKNEHIKKVSFTGSVATGKAIQKACAENNIKPATLELGGKSPLIIFEDSDLQSAVSAAMLANFLNQGQVCTNATRVFVQKSIVDEFTEELLKEANEKLKIGDPLKDETRVGASINENHLNRVLGFVESAKEEGAKVLRGGSRVHPEGVEEGFYFDPAIISGLNDSMKVVKEEIFGAVCLILPFDTEEEVVKRANDTGYGLATGVFSRNLARGHRIASKLQAGTVFINTYNDTDVHVPFGGFKESGHGRENCIEALHAFTQIKAVYVNVEDKLDHCFH</sequence>
<feature type="domain" description="Aldehyde dehydrogenase" evidence="5">
    <location>
        <begin position="29"/>
        <end position="492"/>
    </location>
</feature>
<protein>
    <recommendedName>
        <fullName evidence="5">Aldehyde dehydrogenase domain-containing protein</fullName>
    </recommendedName>
</protein>
<dbReference type="InterPro" id="IPR016162">
    <property type="entry name" value="Ald_DH_N"/>
</dbReference>
<dbReference type="AlphaFoldDB" id="A0A4V6A1N3"/>
<gene>
    <name evidence="6" type="ORF">L596_017317</name>
</gene>